<evidence type="ECO:0000256" key="3">
    <source>
        <dbReference type="ARBA" id="ARBA00022692"/>
    </source>
</evidence>
<evidence type="ECO:0000256" key="5">
    <source>
        <dbReference type="ARBA" id="ARBA00022989"/>
    </source>
</evidence>
<keyword evidence="6 8" id="KW-0472">Membrane</keyword>
<reference evidence="11" key="1">
    <citation type="submission" date="2016-10" db="EMBL/GenBank/DDBJ databases">
        <authorList>
            <person name="Varghese N."/>
            <person name="Submissions S."/>
        </authorList>
    </citation>
    <scope>NUCLEOTIDE SEQUENCE [LARGE SCALE GENOMIC DNA]</scope>
    <source>
        <strain evidence="11">930I</strain>
    </source>
</reference>
<evidence type="ECO:0000256" key="6">
    <source>
        <dbReference type="ARBA" id="ARBA00023136"/>
    </source>
</evidence>
<dbReference type="PANTHER" id="PTHR43652">
    <property type="entry name" value="BASIC AMINO ACID ANTIPORTER YFCC-RELATED"/>
    <property type="match status" value="1"/>
</dbReference>
<feature type="transmembrane region" description="Helical" evidence="8">
    <location>
        <begin position="165"/>
        <end position="186"/>
    </location>
</feature>
<keyword evidence="5 8" id="KW-1133">Transmembrane helix</keyword>
<dbReference type="RefSeq" id="WP_245689513.1">
    <property type="nucleotide sequence ID" value="NZ_FNCV01000009.1"/>
</dbReference>
<dbReference type="InterPro" id="IPR036721">
    <property type="entry name" value="RCK_C_sf"/>
</dbReference>
<feature type="compositionally biased region" description="Basic and acidic residues" evidence="7">
    <location>
        <begin position="356"/>
        <end position="373"/>
    </location>
</feature>
<evidence type="ECO:0000256" key="1">
    <source>
        <dbReference type="ARBA" id="ARBA00004141"/>
    </source>
</evidence>
<feature type="domain" description="RCK C-terminal" evidence="9">
    <location>
        <begin position="231"/>
        <end position="316"/>
    </location>
</feature>
<feature type="transmembrane region" description="Helical" evidence="8">
    <location>
        <begin position="120"/>
        <end position="144"/>
    </location>
</feature>
<dbReference type="InterPro" id="IPR051679">
    <property type="entry name" value="DASS-Related_Transporters"/>
</dbReference>
<feature type="transmembrane region" description="Helical" evidence="8">
    <location>
        <begin position="12"/>
        <end position="30"/>
    </location>
</feature>
<evidence type="ECO:0000256" key="4">
    <source>
        <dbReference type="ARBA" id="ARBA00022737"/>
    </source>
</evidence>
<keyword evidence="4" id="KW-0677">Repeat</keyword>
<evidence type="ECO:0000259" key="9">
    <source>
        <dbReference type="PROSITE" id="PS51202"/>
    </source>
</evidence>
<feature type="transmembrane region" description="Helical" evidence="8">
    <location>
        <begin position="206"/>
        <end position="226"/>
    </location>
</feature>
<dbReference type="Proteomes" id="UP000217076">
    <property type="component" value="Unassembled WGS sequence"/>
</dbReference>
<dbReference type="PANTHER" id="PTHR43652:SF2">
    <property type="entry name" value="BASIC AMINO ACID ANTIPORTER YFCC-RELATED"/>
    <property type="match status" value="1"/>
</dbReference>
<feature type="transmembrane region" description="Helical" evidence="8">
    <location>
        <begin position="598"/>
        <end position="617"/>
    </location>
</feature>
<evidence type="ECO:0000256" key="7">
    <source>
        <dbReference type="SAM" id="MobiDB-lite"/>
    </source>
</evidence>
<feature type="transmembrane region" description="Helical" evidence="8">
    <location>
        <begin position="473"/>
        <end position="502"/>
    </location>
</feature>
<dbReference type="InterPro" id="IPR004680">
    <property type="entry name" value="Cit_transptr-like_dom"/>
</dbReference>
<feature type="transmembrane region" description="Helical" evidence="8">
    <location>
        <begin position="560"/>
        <end position="586"/>
    </location>
</feature>
<evidence type="ECO:0000313" key="11">
    <source>
        <dbReference type="Proteomes" id="UP000217076"/>
    </source>
</evidence>
<name>A0A1G8E3L1_9PROT</name>
<dbReference type="EMBL" id="FNCV01000009">
    <property type="protein sequence ID" value="SDH64542.1"/>
    <property type="molecule type" value="Genomic_DNA"/>
</dbReference>
<feature type="region of interest" description="Disordered" evidence="7">
    <location>
        <begin position="319"/>
        <end position="373"/>
    </location>
</feature>
<dbReference type="InterPro" id="IPR006037">
    <property type="entry name" value="RCK_C"/>
</dbReference>
<proteinExistence type="predicted"/>
<keyword evidence="11" id="KW-1185">Reference proteome</keyword>
<evidence type="ECO:0000313" key="10">
    <source>
        <dbReference type="EMBL" id="SDH64542.1"/>
    </source>
</evidence>
<dbReference type="PROSITE" id="PS51202">
    <property type="entry name" value="RCK_C"/>
    <property type="match status" value="2"/>
</dbReference>
<evidence type="ECO:0000256" key="2">
    <source>
        <dbReference type="ARBA" id="ARBA00022448"/>
    </source>
</evidence>
<dbReference type="GO" id="GO:0006813">
    <property type="term" value="P:potassium ion transport"/>
    <property type="evidence" value="ECO:0007669"/>
    <property type="project" value="InterPro"/>
</dbReference>
<dbReference type="AlphaFoldDB" id="A0A1G8E3L1"/>
<dbReference type="GO" id="GO:0008324">
    <property type="term" value="F:monoatomic cation transmembrane transporter activity"/>
    <property type="evidence" value="ECO:0007669"/>
    <property type="project" value="InterPro"/>
</dbReference>
<evidence type="ECO:0000256" key="8">
    <source>
        <dbReference type="SAM" id="Phobius"/>
    </source>
</evidence>
<dbReference type="SUPFAM" id="SSF116726">
    <property type="entry name" value="TrkA C-terminal domain-like"/>
    <property type="match status" value="2"/>
</dbReference>
<feature type="transmembrane region" description="Helical" evidence="8">
    <location>
        <begin position="36"/>
        <end position="57"/>
    </location>
</feature>
<feature type="transmembrane region" description="Helical" evidence="8">
    <location>
        <begin position="69"/>
        <end position="88"/>
    </location>
</feature>
<dbReference type="Gene3D" id="3.30.70.1450">
    <property type="entry name" value="Regulator of K+ conductance, C-terminal domain"/>
    <property type="match status" value="2"/>
</dbReference>
<dbReference type="STRING" id="83401.SAMN05421742_10926"/>
<accession>A0A1G8E3L1</accession>
<gene>
    <name evidence="10" type="ORF">SAMN05421742_10926</name>
</gene>
<dbReference type="Pfam" id="PF02080">
    <property type="entry name" value="TrkA_C"/>
    <property type="match status" value="2"/>
</dbReference>
<feature type="domain" description="RCK C-terminal" evidence="9">
    <location>
        <begin position="367"/>
        <end position="451"/>
    </location>
</feature>
<keyword evidence="3 8" id="KW-0812">Transmembrane</keyword>
<comment type="subcellular location">
    <subcellularLocation>
        <location evidence="1">Membrane</location>
        <topology evidence="1">Multi-pass membrane protein</topology>
    </subcellularLocation>
</comment>
<sequence length="659" mass="69046">MTHDLMATGGLSLEMVLVFAVVAVTVTLYVTEWVSLELASLFGLTALLVVFHLVPVAAPGGGTVGPGQILAGFGNPALLAVMALLVVGEGLIRTGALDAIAEAVDQPRLGPLSLGPTGSLVLLLALVALLSAFLNNTPVVVIFIPILQALAQRQGHNVSRLMMPLSFIAILGGMTTLIGSSTNLLVSNSLTGLGLAPLGFFEFTPLGLIMAVVGFFYAAFVLPRVLPERAPLASRLTGHGKQFLSQFVVPAESALVGARAVAGQFAQLPDVTVRMVQRGEHAELPPFDGLEIQAGDLLVVVATRAALTDLMSDHPGLFLPPVDGGPDSARARLAATDPTRVETAKGGGKGGGKQARKGDGEGKSEADSRRDSELRDRVLVESMVSPSSRMIGQNLQQFSLRRRFNCVVVGILRRNRMIRARMTEIRLEAGDVLLLFGRQRDIDLLRAERDLVVMSGTTGTLVRRTKARATAAVFGLAVGLAALGLIPIVLAAIGAASAMLALRALNLRQAARALDTKIFMVVACALGMGYGLEATGGAQWLAANLVGGLGEVPPEVMLSAFFLVVALFTNLLTNNACAVLFTPIAVSLAQTIGSDPRTFAVATLLAANASFAAPMGYQTNLLVMAPGHYQFADFVRGGLPLVLLLWLVFSLSAPLVLNI</sequence>
<keyword evidence="2" id="KW-0813">Transport</keyword>
<organism evidence="10 11">
    <name type="scientific">Roseospirillum parvum</name>
    <dbReference type="NCBI Taxonomy" id="83401"/>
    <lineage>
        <taxon>Bacteria</taxon>
        <taxon>Pseudomonadati</taxon>
        <taxon>Pseudomonadota</taxon>
        <taxon>Alphaproteobacteria</taxon>
        <taxon>Rhodospirillales</taxon>
        <taxon>Rhodospirillaceae</taxon>
        <taxon>Roseospirillum</taxon>
    </lineage>
</organism>
<dbReference type="Pfam" id="PF03600">
    <property type="entry name" value="CitMHS"/>
    <property type="match status" value="1"/>
</dbReference>
<protein>
    <submittedName>
        <fullName evidence="10">TrkA-C domain-containing protein</fullName>
    </submittedName>
</protein>
<feature type="transmembrane region" description="Helical" evidence="8">
    <location>
        <begin position="637"/>
        <end position="657"/>
    </location>
</feature>
<dbReference type="GO" id="GO:0005886">
    <property type="term" value="C:plasma membrane"/>
    <property type="evidence" value="ECO:0007669"/>
    <property type="project" value="TreeGrafter"/>
</dbReference>